<evidence type="ECO:0000313" key="2">
    <source>
        <dbReference type="Proteomes" id="UP000092578"/>
    </source>
</evidence>
<reference evidence="2" key="1">
    <citation type="submission" date="2016-05" db="EMBL/GenBank/DDBJ databases">
        <authorList>
            <person name="Liu B."/>
            <person name="Wang J."/>
            <person name="Zhu Y."/>
            <person name="Liu G."/>
            <person name="Chen Q."/>
            <person name="Chen Z."/>
            <person name="Lan J."/>
            <person name="Che J."/>
            <person name="Ge C."/>
            <person name="Shi H."/>
            <person name="Pan Z."/>
            <person name="Liu X."/>
        </authorList>
    </citation>
    <scope>NUCLEOTIDE SEQUENCE [LARGE SCALE GENOMIC DNA]</scope>
    <source>
        <strain evidence="2">FJAT-27215</strain>
    </source>
</reference>
<proteinExistence type="predicted"/>
<keyword evidence="2" id="KW-1185">Reference proteome</keyword>
<sequence length="292" mass="30736">MGAGRWIGKTVGKAGGTVIGGAVKLGGKALKQKWIEEAGDSVKTASTAALENAGQFVDGAVQGTYGLVKKDEYYQQQGLADLKDSAGKTIKGIGGTIKYTAGNAAEVVKGAAAGDKDQALNGLKNIGKVAVVTTFAIGVIDLVDGADIAEAEEVDTRNDHLSGYEHPETGVPFVEKTVELPDGDKVEGTFPMFDSEFRVVIAEELYLQSDDIHFEVANETLYEAIEKNPGLADELGLSEADKQALAAGDTPPGCVWHHSEEPGTLELVDKEVHHQTGHTGGRELWGGGAEYR</sequence>
<protein>
    <recommendedName>
        <fullName evidence="3">HNH endonuclease</fullName>
    </recommendedName>
</protein>
<evidence type="ECO:0000313" key="1">
    <source>
        <dbReference type="EMBL" id="OCA89044.1"/>
    </source>
</evidence>
<gene>
    <name evidence="1" type="ORF">A8F95_06435</name>
</gene>
<dbReference type="RefSeq" id="WP_065410356.1">
    <property type="nucleotide sequence ID" value="NZ_MAYT01000012.1"/>
</dbReference>
<name>A0A1B9AYY7_9BACI</name>
<accession>A0A1B9AYY7</accession>
<dbReference type="Proteomes" id="UP000092578">
    <property type="component" value="Unassembled WGS sequence"/>
</dbReference>
<comment type="caution">
    <text evidence="1">The sequence shown here is derived from an EMBL/GenBank/DDBJ whole genome shotgun (WGS) entry which is preliminary data.</text>
</comment>
<dbReference type="Pfam" id="PF12639">
    <property type="entry name" value="Colicin-DNase"/>
    <property type="match status" value="1"/>
</dbReference>
<dbReference type="EMBL" id="MAYT01000012">
    <property type="protein sequence ID" value="OCA89044.1"/>
    <property type="molecule type" value="Genomic_DNA"/>
</dbReference>
<dbReference type="AlphaFoldDB" id="A0A1B9AYY7"/>
<organism evidence="1 2">
    <name type="scientific">Pseudobacillus wudalianchiensis</name>
    <dbReference type="NCBI Taxonomy" id="1743143"/>
    <lineage>
        <taxon>Bacteria</taxon>
        <taxon>Bacillati</taxon>
        <taxon>Bacillota</taxon>
        <taxon>Bacilli</taxon>
        <taxon>Bacillales</taxon>
        <taxon>Bacillaceae</taxon>
        <taxon>Pseudobacillus</taxon>
    </lineage>
</organism>
<evidence type="ECO:0008006" key="3">
    <source>
        <dbReference type="Google" id="ProtNLM"/>
    </source>
</evidence>